<proteinExistence type="predicted"/>
<evidence type="ECO:0000313" key="2">
    <source>
        <dbReference type="EMBL" id="OAE29386.1"/>
    </source>
</evidence>
<accession>A0A176WBA8</accession>
<feature type="chain" id="PRO_5008052413" description="Dirigent protein" evidence="1">
    <location>
        <begin position="24"/>
        <end position="248"/>
    </location>
</feature>
<comment type="caution">
    <text evidence="2">The sequence shown here is derived from an EMBL/GenBank/DDBJ whole genome shotgun (WGS) entry which is preliminary data.</text>
</comment>
<organism evidence="2 3">
    <name type="scientific">Marchantia polymorpha subsp. ruderalis</name>
    <dbReference type="NCBI Taxonomy" id="1480154"/>
    <lineage>
        <taxon>Eukaryota</taxon>
        <taxon>Viridiplantae</taxon>
        <taxon>Streptophyta</taxon>
        <taxon>Embryophyta</taxon>
        <taxon>Marchantiophyta</taxon>
        <taxon>Marchantiopsida</taxon>
        <taxon>Marchantiidae</taxon>
        <taxon>Marchantiales</taxon>
        <taxon>Marchantiaceae</taxon>
        <taxon>Marchantia</taxon>
    </lineage>
</organism>
<dbReference type="Proteomes" id="UP000077202">
    <property type="component" value="Unassembled WGS sequence"/>
</dbReference>
<feature type="signal peptide" evidence="1">
    <location>
        <begin position="1"/>
        <end position="23"/>
    </location>
</feature>
<keyword evidence="3" id="KW-1185">Reference proteome</keyword>
<keyword evidence="1" id="KW-0732">Signal</keyword>
<evidence type="ECO:0000313" key="3">
    <source>
        <dbReference type="Proteomes" id="UP000077202"/>
    </source>
</evidence>
<gene>
    <name evidence="2" type="ORF">AXG93_4831s1480</name>
</gene>
<dbReference type="AlphaFoldDB" id="A0A176WBA8"/>
<protein>
    <recommendedName>
        <fullName evidence="4">Dirigent protein</fullName>
    </recommendedName>
</protein>
<dbReference type="EMBL" id="LVLJ01001470">
    <property type="protein sequence ID" value="OAE29386.1"/>
    <property type="molecule type" value="Genomic_DNA"/>
</dbReference>
<name>A0A176WBA8_MARPO</name>
<reference evidence="2" key="1">
    <citation type="submission" date="2016-03" db="EMBL/GenBank/DDBJ databases">
        <title>Mechanisms controlling the formation of the plant cell surface in tip-growing cells are functionally conserved among land plants.</title>
        <authorList>
            <person name="Honkanen S."/>
            <person name="Jones V.A."/>
            <person name="Morieri G."/>
            <person name="Champion C."/>
            <person name="Hetherington A.J."/>
            <person name="Kelly S."/>
            <person name="Saint-Marcoux D."/>
            <person name="Proust H."/>
            <person name="Prescott H."/>
            <person name="Dolan L."/>
        </authorList>
    </citation>
    <scope>NUCLEOTIDE SEQUENCE [LARGE SCALE GENOMIC DNA]</scope>
    <source>
        <tissue evidence="2">Whole gametophyte</tissue>
    </source>
</reference>
<evidence type="ECO:0000256" key="1">
    <source>
        <dbReference type="SAM" id="SignalP"/>
    </source>
</evidence>
<evidence type="ECO:0008006" key="4">
    <source>
        <dbReference type="Google" id="ProtNLM"/>
    </source>
</evidence>
<sequence length="248" mass="27214">MARATTMLLVLVSCAVFATAVYADCSGTRVMSFQFFEQFEKDKLAFSPSSQQNGLTGNGYVYDNPCTKTYDPKSEIYGFTGGMFFYYTAKQVGEISTIYFNDIGEKGGTFAEAEIHLRGVWNLDAEGKDLPVQELSIVGGTKGLSGAYGSIHYTQVGESTWLVQGKVYVDVPESNAHIAQHPLSARLQLRFTSLTEEPVSGSLTDKDFVEIPQSFEETRSHTDSRIRETGDSTVNETAIETLLSLLGD</sequence>